<dbReference type="Proteomes" id="UP000034034">
    <property type="component" value="Chromosome"/>
</dbReference>
<dbReference type="Pfam" id="PF19493">
    <property type="entry name" value="Trypco1"/>
    <property type="match status" value="1"/>
</dbReference>
<reference evidence="3" key="1">
    <citation type="submission" date="2019-08" db="EMBL/GenBank/DDBJ databases">
        <title>Complete genome sequence of a mangrove-derived Streptomyces xiamenensis.</title>
        <authorList>
            <person name="Xu J."/>
        </authorList>
    </citation>
    <scope>NUCLEOTIDE SEQUENCE</scope>
    <source>
        <strain evidence="3">318</strain>
    </source>
</reference>
<evidence type="ECO:0000313" key="4">
    <source>
        <dbReference type="Proteomes" id="UP000034034"/>
    </source>
</evidence>
<dbReference type="NCBIfam" id="NF041216">
    <property type="entry name" value="CU044_2847_fam"/>
    <property type="match status" value="1"/>
</dbReference>
<evidence type="ECO:0000256" key="1">
    <source>
        <dbReference type="SAM" id="MobiDB-lite"/>
    </source>
</evidence>
<evidence type="ECO:0000259" key="2">
    <source>
        <dbReference type="Pfam" id="PF19493"/>
    </source>
</evidence>
<gene>
    <name evidence="3" type="ORF">SXIM_40270</name>
</gene>
<keyword evidence="4" id="KW-1185">Reference proteome</keyword>
<feature type="compositionally biased region" description="Pro residues" evidence="1">
    <location>
        <begin position="118"/>
        <end position="128"/>
    </location>
</feature>
<dbReference type="InterPro" id="IPR045794">
    <property type="entry name" value="Trypco1"/>
</dbReference>
<name>A0A0F7CPX3_9ACTN</name>
<evidence type="ECO:0000313" key="3">
    <source>
        <dbReference type="EMBL" id="AKG45411.1"/>
    </source>
</evidence>
<dbReference type="RefSeq" id="WP_043177768.1">
    <property type="nucleotide sequence ID" value="NZ_CP009922.3"/>
</dbReference>
<dbReference type="KEGG" id="sxi:SXIM_40270"/>
<dbReference type="HOGENOM" id="CLU_137386_1_1_11"/>
<organism evidence="3 4">
    <name type="scientific">Streptomyces xiamenensis</name>
    <dbReference type="NCBI Taxonomy" id="408015"/>
    <lineage>
        <taxon>Bacteria</taxon>
        <taxon>Bacillati</taxon>
        <taxon>Actinomycetota</taxon>
        <taxon>Actinomycetes</taxon>
        <taxon>Kitasatosporales</taxon>
        <taxon>Streptomycetaceae</taxon>
        <taxon>Streptomyces</taxon>
    </lineage>
</organism>
<dbReference type="EMBL" id="CP009922">
    <property type="protein sequence ID" value="AKG45411.1"/>
    <property type="molecule type" value="Genomic_DNA"/>
</dbReference>
<accession>A0A0F7CPX3</accession>
<sequence length="136" mass="13774">MSNGITEISLPDGTPVLARVSGLEELHRPTAPGGYTDTGYVDTGIADRAAAQLDSLRGLIGGVAASLAEGLRGVRPDEVSVTFGVELTARAGKIVGLLADGETKGSLTVTLSWHGTPPAGPEPAPVPPARRQGEAP</sequence>
<protein>
    <recommendedName>
        <fullName evidence="2">Trypsin-co-occurring domain-containing protein</fullName>
    </recommendedName>
</protein>
<dbReference type="STRING" id="408015.SXIM_40270"/>
<feature type="region of interest" description="Disordered" evidence="1">
    <location>
        <begin position="112"/>
        <end position="136"/>
    </location>
</feature>
<feature type="domain" description="Trypsin-co-occurring" evidence="2">
    <location>
        <begin position="9"/>
        <end position="114"/>
    </location>
</feature>
<proteinExistence type="predicted"/>
<dbReference type="AlphaFoldDB" id="A0A0F7CPX3"/>
<dbReference type="PATRIC" id="fig|408015.6.peg.4078"/>